<sequence>MSDFRDVTARHRYEQGFADADGTLRCVWADYATRGAARAILHVEAEPELRGTGASGQFMQSLADHARREGTRLIPICGYAVAWFKRHPDQADVLAEPPPL</sequence>
<evidence type="ECO:0000313" key="3">
    <source>
        <dbReference type="Proteomes" id="UP000215595"/>
    </source>
</evidence>
<feature type="domain" description="N-acetyltransferase" evidence="1">
    <location>
        <begin position="5"/>
        <end position="95"/>
    </location>
</feature>
<name>A0A258FNM7_9CAUL</name>
<dbReference type="InterPro" id="IPR016181">
    <property type="entry name" value="Acyl_CoA_acyltransferase"/>
</dbReference>
<dbReference type="InterPro" id="IPR031165">
    <property type="entry name" value="GNAT_YJDJ"/>
</dbReference>
<accession>A0A258FNM7</accession>
<dbReference type="PROSITE" id="PS51729">
    <property type="entry name" value="GNAT_YJDJ"/>
    <property type="match status" value="1"/>
</dbReference>
<dbReference type="Pfam" id="PF14542">
    <property type="entry name" value="Acetyltransf_CG"/>
    <property type="match status" value="1"/>
</dbReference>
<dbReference type="GO" id="GO:0016740">
    <property type="term" value="F:transferase activity"/>
    <property type="evidence" value="ECO:0007669"/>
    <property type="project" value="UniProtKB-KW"/>
</dbReference>
<gene>
    <name evidence="2" type="ORF">B7Z01_07025</name>
</gene>
<evidence type="ECO:0000259" key="1">
    <source>
        <dbReference type="PROSITE" id="PS51729"/>
    </source>
</evidence>
<comment type="caution">
    <text evidence="2">The sequence shown here is derived from an EMBL/GenBank/DDBJ whole genome shotgun (WGS) entry which is preliminary data.</text>
</comment>
<dbReference type="Gene3D" id="3.40.630.30">
    <property type="match status" value="1"/>
</dbReference>
<dbReference type="AlphaFoldDB" id="A0A258FNM7"/>
<reference evidence="2 3" key="1">
    <citation type="submission" date="2017-03" db="EMBL/GenBank/DDBJ databases">
        <title>Lifting the veil on microbial sulfur biogeochemistry in mining wastewaters.</title>
        <authorList>
            <person name="Kantor R.S."/>
            <person name="Colenbrander Nelson T."/>
            <person name="Marshall S."/>
            <person name="Bennett D."/>
            <person name="Apte S."/>
            <person name="Camacho D."/>
            <person name="Thomas B.C."/>
            <person name="Warren L.A."/>
            <person name="Banfield J.F."/>
        </authorList>
    </citation>
    <scope>NUCLEOTIDE SEQUENCE [LARGE SCALE GENOMIC DNA]</scope>
    <source>
        <strain evidence="2">32-69-9</strain>
    </source>
</reference>
<evidence type="ECO:0000313" key="2">
    <source>
        <dbReference type="EMBL" id="OYX34085.1"/>
    </source>
</evidence>
<dbReference type="Proteomes" id="UP000215595">
    <property type="component" value="Unassembled WGS sequence"/>
</dbReference>
<dbReference type="EMBL" id="NCEB01000011">
    <property type="protein sequence ID" value="OYX34085.1"/>
    <property type="molecule type" value="Genomic_DNA"/>
</dbReference>
<protein>
    <submittedName>
        <fullName evidence="2">N-acetyltransferase</fullName>
    </submittedName>
</protein>
<dbReference type="SUPFAM" id="SSF55729">
    <property type="entry name" value="Acyl-CoA N-acyltransferases (Nat)"/>
    <property type="match status" value="1"/>
</dbReference>
<keyword evidence="2" id="KW-0808">Transferase</keyword>
<organism evidence="2 3">
    <name type="scientific">Brevundimonas subvibrioides</name>
    <dbReference type="NCBI Taxonomy" id="74313"/>
    <lineage>
        <taxon>Bacteria</taxon>
        <taxon>Pseudomonadati</taxon>
        <taxon>Pseudomonadota</taxon>
        <taxon>Alphaproteobacteria</taxon>
        <taxon>Caulobacterales</taxon>
        <taxon>Caulobacteraceae</taxon>
        <taxon>Brevundimonas</taxon>
    </lineage>
</organism>
<proteinExistence type="predicted"/>